<evidence type="ECO:0000313" key="2">
    <source>
        <dbReference type="Proteomes" id="UP001255246"/>
    </source>
</evidence>
<dbReference type="PROSITE" id="PS51257">
    <property type="entry name" value="PROKAR_LIPOPROTEIN"/>
    <property type="match status" value="1"/>
</dbReference>
<evidence type="ECO:0000313" key="1">
    <source>
        <dbReference type="EMBL" id="MDT0607770.1"/>
    </source>
</evidence>
<dbReference type="RefSeq" id="WP_311351817.1">
    <property type="nucleotide sequence ID" value="NZ_JAVRHR010000002.1"/>
</dbReference>
<dbReference type="Pfam" id="PF12869">
    <property type="entry name" value="tRNA_anti-like"/>
    <property type="match status" value="1"/>
</dbReference>
<sequence length="136" mass="15245">MVRFSSFLFAIVFIFSIFLFVGCGGRINEDLSSVEPTKRYSAENLISTLQSNKEYNSEEVIAVSGIVYEVNSINKRITILLAGDTLKERFVICDMNTSQISIIKTIRKGDSILIKGLLKGILKDVIMLNCVIEKDQ</sequence>
<dbReference type="InterPro" id="IPR024422">
    <property type="entry name" value="Protein_unknown_function_OB"/>
</dbReference>
<name>A0ABU3AD11_9FLAO</name>
<keyword evidence="2" id="KW-1185">Reference proteome</keyword>
<accession>A0ABU3AD11</accession>
<protein>
    <recommendedName>
        <fullName evidence="3">tRNA_anti-like</fullName>
    </recommendedName>
</protein>
<organism evidence="1 2">
    <name type="scientific">Croceitalea rosinachiae</name>
    <dbReference type="NCBI Taxonomy" id="3075596"/>
    <lineage>
        <taxon>Bacteria</taxon>
        <taxon>Pseudomonadati</taxon>
        <taxon>Bacteroidota</taxon>
        <taxon>Flavobacteriia</taxon>
        <taxon>Flavobacteriales</taxon>
        <taxon>Flavobacteriaceae</taxon>
        <taxon>Croceitalea</taxon>
    </lineage>
</organism>
<gene>
    <name evidence="1" type="ORF">RM706_12035</name>
</gene>
<reference evidence="1 2" key="1">
    <citation type="submission" date="2023-09" db="EMBL/GenBank/DDBJ databases">
        <authorList>
            <person name="Rey-Velasco X."/>
        </authorList>
    </citation>
    <scope>NUCLEOTIDE SEQUENCE [LARGE SCALE GENOMIC DNA]</scope>
    <source>
        <strain evidence="1 2">F388</strain>
    </source>
</reference>
<comment type="caution">
    <text evidence="1">The sequence shown here is derived from an EMBL/GenBank/DDBJ whole genome shotgun (WGS) entry which is preliminary data.</text>
</comment>
<proteinExistence type="predicted"/>
<evidence type="ECO:0008006" key="3">
    <source>
        <dbReference type="Google" id="ProtNLM"/>
    </source>
</evidence>
<dbReference type="EMBL" id="JAVRHR010000002">
    <property type="protein sequence ID" value="MDT0607770.1"/>
    <property type="molecule type" value="Genomic_DNA"/>
</dbReference>
<dbReference type="Proteomes" id="UP001255246">
    <property type="component" value="Unassembled WGS sequence"/>
</dbReference>